<dbReference type="InterPro" id="IPR031160">
    <property type="entry name" value="F_BAR_dom"/>
</dbReference>
<evidence type="ECO:0000256" key="1">
    <source>
        <dbReference type="ARBA" id="ARBA00022443"/>
    </source>
</evidence>
<dbReference type="InterPro" id="IPR001060">
    <property type="entry name" value="FCH_dom"/>
</dbReference>
<dbReference type="PANTHER" id="PTHR15735">
    <property type="entry name" value="FCH AND DOUBLE SH3 DOMAINS PROTEIN"/>
    <property type="match status" value="1"/>
</dbReference>
<dbReference type="SMART" id="SM00326">
    <property type="entry name" value="SH3"/>
    <property type="match status" value="4"/>
</dbReference>
<dbReference type="SUPFAM" id="SSF50044">
    <property type="entry name" value="SH3-domain"/>
    <property type="match status" value="4"/>
</dbReference>
<feature type="domain" description="SH3" evidence="5">
    <location>
        <begin position="719"/>
        <end position="778"/>
    </location>
</feature>
<dbReference type="Pfam" id="PF14604">
    <property type="entry name" value="SH3_9"/>
    <property type="match status" value="2"/>
</dbReference>
<dbReference type="SUPFAM" id="SSF103657">
    <property type="entry name" value="BAR/IMD domain-like"/>
    <property type="match status" value="1"/>
</dbReference>
<dbReference type="CDD" id="cd11805">
    <property type="entry name" value="SH3_GRB2_like_C"/>
    <property type="match status" value="1"/>
</dbReference>
<dbReference type="PROSITE" id="PS51741">
    <property type="entry name" value="F_BAR"/>
    <property type="match status" value="1"/>
</dbReference>
<evidence type="ECO:0000256" key="3">
    <source>
        <dbReference type="PROSITE-ProRule" id="PRU01077"/>
    </source>
</evidence>
<dbReference type="CDD" id="cd00174">
    <property type="entry name" value="SH3"/>
    <property type="match status" value="1"/>
</dbReference>
<dbReference type="Pfam" id="PF00018">
    <property type="entry name" value="SH3_1"/>
    <property type="match status" value="1"/>
</dbReference>
<dbReference type="InterPro" id="IPR036028">
    <property type="entry name" value="SH3-like_dom_sf"/>
</dbReference>
<dbReference type="InterPro" id="IPR027267">
    <property type="entry name" value="AH/BAR_dom_sf"/>
</dbReference>
<evidence type="ECO:0000256" key="2">
    <source>
        <dbReference type="PROSITE-ProRule" id="PRU00192"/>
    </source>
</evidence>
<feature type="domain" description="SH3" evidence="5">
    <location>
        <begin position="641"/>
        <end position="702"/>
    </location>
</feature>
<keyword evidence="8" id="KW-1185">Reference proteome</keyword>
<evidence type="ECO:0000259" key="5">
    <source>
        <dbReference type="PROSITE" id="PS50002"/>
    </source>
</evidence>
<dbReference type="EMBL" id="JAFCIX010000010">
    <property type="protein sequence ID" value="KAH6601375.1"/>
    <property type="molecule type" value="Genomic_DNA"/>
</dbReference>
<dbReference type="InterPro" id="IPR001452">
    <property type="entry name" value="SH3_domain"/>
</dbReference>
<dbReference type="PRINTS" id="PR00452">
    <property type="entry name" value="SH3DOMAIN"/>
</dbReference>
<accession>A0ABQ8FNL6</accession>
<gene>
    <name evidence="7" type="ORF">BASA50_001645</name>
</gene>
<dbReference type="PANTHER" id="PTHR15735:SF21">
    <property type="entry name" value="PROTEIN NERVOUS WRECK"/>
    <property type="match status" value="1"/>
</dbReference>
<evidence type="ECO:0000313" key="8">
    <source>
        <dbReference type="Proteomes" id="UP001648503"/>
    </source>
</evidence>
<feature type="domain" description="F-BAR" evidence="6">
    <location>
        <begin position="8"/>
        <end position="327"/>
    </location>
</feature>
<comment type="caution">
    <text evidence="7">The sequence shown here is derived from an EMBL/GenBank/DDBJ whole genome shotgun (WGS) entry which is preliminary data.</text>
</comment>
<reference evidence="7 8" key="1">
    <citation type="submission" date="2021-02" db="EMBL/GenBank/DDBJ databases">
        <title>Variation within the Batrachochytrium salamandrivorans European outbreak.</title>
        <authorList>
            <person name="Kelly M."/>
            <person name="Pasmans F."/>
            <person name="Shea T.P."/>
            <person name="Munoz J.F."/>
            <person name="Carranza S."/>
            <person name="Cuomo C.A."/>
            <person name="Martel A."/>
        </authorList>
    </citation>
    <scope>NUCLEOTIDE SEQUENCE [LARGE SCALE GENOMIC DNA]</scope>
    <source>
        <strain evidence="7 8">AMFP18/2</strain>
    </source>
</reference>
<name>A0ABQ8FNL6_9FUNG</name>
<evidence type="ECO:0000313" key="7">
    <source>
        <dbReference type="EMBL" id="KAH6601375.1"/>
    </source>
</evidence>
<dbReference type="PROSITE" id="PS50002">
    <property type="entry name" value="SH3"/>
    <property type="match status" value="4"/>
</dbReference>
<evidence type="ECO:0000259" key="6">
    <source>
        <dbReference type="PROSITE" id="PS51741"/>
    </source>
</evidence>
<dbReference type="PRINTS" id="PR01887">
    <property type="entry name" value="SPECTRNALPHA"/>
</dbReference>
<dbReference type="Gene3D" id="2.30.30.40">
    <property type="entry name" value="SH3 Domains"/>
    <property type="match status" value="3"/>
</dbReference>
<dbReference type="Pfam" id="PF00611">
    <property type="entry name" value="FCH"/>
    <property type="match status" value="1"/>
</dbReference>
<keyword evidence="3 4" id="KW-0175">Coiled coil</keyword>
<dbReference type="Proteomes" id="UP001648503">
    <property type="component" value="Unassembled WGS sequence"/>
</dbReference>
<feature type="coiled-coil region" evidence="4">
    <location>
        <begin position="187"/>
        <end position="214"/>
    </location>
</feature>
<dbReference type="Gene3D" id="1.20.1270.60">
    <property type="entry name" value="Arfaptin homology (AH) domain/BAR domain"/>
    <property type="match status" value="1"/>
</dbReference>
<sequence length="780" mass="86690">MSAAIATPEFKAIVKVIKQHQQGHISKLQLKSEAELELLEALREYMQKRAELDTQYSKSLDKLGKTFQARRFRKYLGPSIVPLAAPTMQASAGTPSTPSSSTLPSQIEMCETDLSPSIRDSNSSRDTYQALSSLLLESEHQARCRMQASERFGTEIVDVIKEFNKDKSVTTKRIKYQQEMWLSYEEIEKLKLLYEKSAREADLAQKKYEDAAKRPKSGLQALKNLVTGKDAEERIIKLKSKWKTRARQLNNSRNQYLLSLQGINAMQSHYYKDEMTSLMERIDGDFYTTFTNMLSQFTHIESFISTSLKESSENVDKKISKINRQRDIEIFLKEYHQIFNEQAPFSFDAALTDESREITVDESSKTPLGERLGELISRDESLSLSQTQREKELSGLVQMAETYAATPQFGNAATPLEQKLDIKNAIALIKAQRIRINVQIQTLKELGVVPITPVASEEIPALPVSNNKSSPVTVIADFISIKPDEVSIFLGDAIEIVSPDTDGRTKVRVVASNTTGFVPTANISIKSSESSAQLLTDSSLAGMVVYALEDYEATDEGELCFKTGDAIECTDGIFEDEEWWDGRVLRTNQTGTFQVKLTKGWETVAATTASKEKLMRRTSARRLTGHSIRPQAGDLSAGTEPKVLKARALYSYEATCDGELSIDAGEILLIKSKETGSDAWWEGEGKHGCGQFPVNYVQVIDSGNRTSDGTGLAKLGLVSEIAQVRALYDFVPTSPEELAFKSGDVITVTQSTDPDWWDGELNGLTGAFPASYVTSNVSDI</sequence>
<feature type="domain" description="SH3" evidence="5">
    <location>
        <begin position="540"/>
        <end position="603"/>
    </location>
</feature>
<organism evidence="7 8">
    <name type="scientific">Batrachochytrium salamandrivorans</name>
    <dbReference type="NCBI Taxonomy" id="1357716"/>
    <lineage>
        <taxon>Eukaryota</taxon>
        <taxon>Fungi</taxon>
        <taxon>Fungi incertae sedis</taxon>
        <taxon>Chytridiomycota</taxon>
        <taxon>Chytridiomycota incertae sedis</taxon>
        <taxon>Chytridiomycetes</taxon>
        <taxon>Rhizophydiales</taxon>
        <taxon>Rhizophydiales incertae sedis</taxon>
        <taxon>Batrachochytrium</taxon>
    </lineage>
</organism>
<feature type="domain" description="SH3" evidence="5">
    <location>
        <begin position="467"/>
        <end position="528"/>
    </location>
</feature>
<evidence type="ECO:0000256" key="4">
    <source>
        <dbReference type="SAM" id="Coils"/>
    </source>
</evidence>
<protein>
    <submittedName>
        <fullName evidence="7">Uncharacterized protein</fullName>
    </submittedName>
</protein>
<keyword evidence="1 2" id="KW-0728">SH3 domain</keyword>
<proteinExistence type="predicted"/>